<evidence type="ECO:0000313" key="1">
    <source>
        <dbReference type="Proteomes" id="UP000235220"/>
    </source>
</evidence>
<dbReference type="Gramene" id="Jr13_06190_p1">
    <property type="protein sequence ID" value="cds.Jr13_06190_p1"/>
    <property type="gene ID" value="Jr13_06190"/>
</dbReference>
<dbReference type="Gene3D" id="2.60.40.420">
    <property type="entry name" value="Cupredoxins - blue copper proteins"/>
    <property type="match status" value="1"/>
</dbReference>
<dbReference type="InterPro" id="IPR008972">
    <property type="entry name" value="Cupredoxin"/>
</dbReference>
<name>A0A2I4FVC6_JUGRE</name>
<evidence type="ECO:0000313" key="2">
    <source>
        <dbReference type="RefSeq" id="XP_018835603.1"/>
    </source>
</evidence>
<organism evidence="1 2">
    <name type="scientific">Juglans regia</name>
    <name type="common">English walnut</name>
    <dbReference type="NCBI Taxonomy" id="51240"/>
    <lineage>
        <taxon>Eukaryota</taxon>
        <taxon>Viridiplantae</taxon>
        <taxon>Streptophyta</taxon>
        <taxon>Embryophyta</taxon>
        <taxon>Tracheophyta</taxon>
        <taxon>Spermatophyta</taxon>
        <taxon>Magnoliopsida</taxon>
        <taxon>eudicotyledons</taxon>
        <taxon>Gunneridae</taxon>
        <taxon>Pentapetalae</taxon>
        <taxon>rosids</taxon>
        <taxon>fabids</taxon>
        <taxon>Fagales</taxon>
        <taxon>Juglandaceae</taxon>
        <taxon>Juglans</taxon>
    </lineage>
</organism>
<dbReference type="PROSITE" id="PS51485">
    <property type="entry name" value="PHYTOCYANIN"/>
    <property type="match status" value="1"/>
</dbReference>
<dbReference type="GO" id="GO:0009055">
    <property type="term" value="F:electron transfer activity"/>
    <property type="evidence" value="ECO:0007669"/>
    <property type="project" value="InterPro"/>
</dbReference>
<dbReference type="Proteomes" id="UP000235220">
    <property type="component" value="Chromosome 13"/>
</dbReference>
<dbReference type="GeneID" id="109002356"/>
<dbReference type="Pfam" id="PF02298">
    <property type="entry name" value="Cu_bind_like"/>
    <property type="match status" value="1"/>
</dbReference>
<sequence>MGGFSFAQGFVLMVTTTILSVSFSAFGAAEKGQPFPELLAEGPKRIVVGGQTERWRTNLNYTDWALKNGQFYVNDTIVFKYDPPNVTDQYSVYLLPDMFSFQTCNLKRAKMVANVTQGGGEGFEFVLEVCRQTYYFACGEKDHCKNGQMKFSVTPESR</sequence>
<dbReference type="RefSeq" id="XP_018835603.1">
    <property type="nucleotide sequence ID" value="XM_018980058.2"/>
</dbReference>
<dbReference type="KEGG" id="jre:109002356"/>
<dbReference type="STRING" id="51240.A0A2I4FVC6"/>
<reference evidence="2" key="1">
    <citation type="submission" date="2025-08" db="UniProtKB">
        <authorList>
            <consortium name="RefSeq"/>
        </authorList>
    </citation>
    <scope>IDENTIFICATION</scope>
    <source>
        <tissue evidence="2">Leaves</tissue>
    </source>
</reference>
<accession>A0A2I4FVC6</accession>
<dbReference type="InterPro" id="IPR003245">
    <property type="entry name" value="Phytocyanin_dom"/>
</dbReference>
<gene>
    <name evidence="2" type="primary">LOC109002356</name>
</gene>
<dbReference type="PANTHER" id="PTHR34052">
    <property type="entry name" value="GLYCINE-RICH PROTEIN-LIKE"/>
    <property type="match status" value="1"/>
</dbReference>
<proteinExistence type="predicted"/>
<dbReference type="OrthoDB" id="1839683at2759"/>
<dbReference type="AlphaFoldDB" id="A0A2I4FVC6"/>
<dbReference type="SUPFAM" id="SSF49503">
    <property type="entry name" value="Cupredoxins"/>
    <property type="match status" value="1"/>
</dbReference>
<dbReference type="PANTHER" id="PTHR34052:SF1">
    <property type="entry name" value="OS06G0216700 PROTEIN"/>
    <property type="match status" value="1"/>
</dbReference>
<keyword evidence="1" id="KW-1185">Reference proteome</keyword>
<protein>
    <submittedName>
        <fullName evidence="2">Uncharacterized protein LOC109002356</fullName>
    </submittedName>
</protein>